<dbReference type="InterPro" id="IPR001610">
    <property type="entry name" value="PAC"/>
</dbReference>
<dbReference type="PROSITE" id="PS50110">
    <property type="entry name" value="RESPONSE_REGULATORY"/>
    <property type="match status" value="2"/>
</dbReference>
<evidence type="ECO:0000256" key="9">
    <source>
        <dbReference type="ARBA" id="ARBA00023136"/>
    </source>
</evidence>
<evidence type="ECO:0000259" key="14">
    <source>
        <dbReference type="PROSITE" id="PS50112"/>
    </source>
</evidence>
<dbReference type="Proteomes" id="UP001501757">
    <property type="component" value="Unassembled WGS sequence"/>
</dbReference>
<dbReference type="Gene3D" id="3.30.450.20">
    <property type="entry name" value="PAS domain"/>
    <property type="match status" value="4"/>
</dbReference>
<keyword evidence="8 11" id="KW-1133">Transmembrane helix</keyword>
<proteinExistence type="predicted"/>
<protein>
    <recommendedName>
        <fullName evidence="3">histidine kinase</fullName>
        <ecNumber evidence="3">2.7.13.3</ecNumber>
    </recommendedName>
</protein>
<dbReference type="InterPro" id="IPR003594">
    <property type="entry name" value="HATPase_dom"/>
</dbReference>
<dbReference type="SMART" id="SM00091">
    <property type="entry name" value="PAS"/>
    <property type="match status" value="4"/>
</dbReference>
<dbReference type="InterPro" id="IPR004358">
    <property type="entry name" value="Sig_transdc_His_kin-like_C"/>
</dbReference>
<evidence type="ECO:0000259" key="15">
    <source>
        <dbReference type="PROSITE" id="PS50113"/>
    </source>
</evidence>
<dbReference type="Pfam" id="PF03924">
    <property type="entry name" value="CHASE"/>
    <property type="match status" value="1"/>
</dbReference>
<evidence type="ECO:0000256" key="8">
    <source>
        <dbReference type="ARBA" id="ARBA00022989"/>
    </source>
</evidence>
<feature type="domain" description="PAC" evidence="15">
    <location>
        <begin position="375"/>
        <end position="426"/>
    </location>
</feature>
<dbReference type="SMART" id="SM00448">
    <property type="entry name" value="REC"/>
    <property type="match status" value="1"/>
</dbReference>
<dbReference type="CDD" id="cd00130">
    <property type="entry name" value="PAS"/>
    <property type="match status" value="3"/>
</dbReference>
<dbReference type="RefSeq" id="WP_343847479.1">
    <property type="nucleotide sequence ID" value="NZ_BAAAEI010000031.1"/>
</dbReference>
<dbReference type="PRINTS" id="PR00344">
    <property type="entry name" value="BCTRLSENSOR"/>
</dbReference>
<feature type="transmembrane region" description="Helical" evidence="11">
    <location>
        <begin position="22"/>
        <end position="42"/>
    </location>
</feature>
<evidence type="ECO:0000256" key="2">
    <source>
        <dbReference type="ARBA" id="ARBA00004370"/>
    </source>
</evidence>
<dbReference type="PANTHER" id="PTHR45339">
    <property type="entry name" value="HYBRID SIGNAL TRANSDUCTION HISTIDINE KINASE J"/>
    <property type="match status" value="1"/>
</dbReference>
<keyword evidence="4 10" id="KW-0597">Phosphoprotein</keyword>
<dbReference type="SUPFAM" id="SSF55874">
    <property type="entry name" value="ATPase domain of HSP90 chaperone/DNA topoisomerase II/histidine kinase"/>
    <property type="match status" value="1"/>
</dbReference>
<dbReference type="InterPro" id="IPR036890">
    <property type="entry name" value="HATPase_C_sf"/>
</dbReference>
<organism evidence="17 18">
    <name type="scientific">Bowmanella denitrificans</name>
    <dbReference type="NCBI Taxonomy" id="366582"/>
    <lineage>
        <taxon>Bacteria</taxon>
        <taxon>Pseudomonadati</taxon>
        <taxon>Pseudomonadota</taxon>
        <taxon>Gammaproteobacteria</taxon>
        <taxon>Alteromonadales</taxon>
        <taxon>Alteromonadaceae</taxon>
        <taxon>Bowmanella</taxon>
    </lineage>
</organism>
<dbReference type="InterPro" id="IPR003018">
    <property type="entry name" value="GAF"/>
</dbReference>
<comment type="caution">
    <text evidence="17">The sequence shown here is derived from an EMBL/GenBank/DDBJ whole genome shotgun (WGS) entry which is preliminary data.</text>
</comment>
<dbReference type="InterPro" id="IPR042240">
    <property type="entry name" value="CHASE_sf"/>
</dbReference>
<comment type="catalytic activity">
    <reaction evidence="1">
        <text>ATP + protein L-histidine = ADP + protein N-phospho-L-histidine.</text>
        <dbReference type="EC" id="2.7.13.3"/>
    </reaction>
</comment>
<dbReference type="Gene3D" id="3.30.450.40">
    <property type="match status" value="1"/>
</dbReference>
<dbReference type="SMART" id="SM00388">
    <property type="entry name" value="HisKA"/>
    <property type="match status" value="1"/>
</dbReference>
<evidence type="ECO:0000259" key="12">
    <source>
        <dbReference type="PROSITE" id="PS50109"/>
    </source>
</evidence>
<dbReference type="PROSITE" id="PS50112">
    <property type="entry name" value="PAS"/>
    <property type="match status" value="2"/>
</dbReference>
<keyword evidence="9 11" id="KW-0472">Membrane</keyword>
<feature type="modified residue" description="4-aspartylphosphate" evidence="10">
    <location>
        <position position="1425"/>
    </location>
</feature>
<dbReference type="EC" id="2.7.13.3" evidence="3"/>
<name>A0ABN0XWD8_9ALTE</name>
<dbReference type="PROSITE" id="PS50113">
    <property type="entry name" value="PAC"/>
    <property type="match status" value="3"/>
</dbReference>
<gene>
    <name evidence="17" type="ORF">GCM10009092_43340</name>
</gene>
<dbReference type="InterPro" id="IPR036097">
    <property type="entry name" value="HisK_dim/P_sf"/>
</dbReference>
<evidence type="ECO:0000259" key="13">
    <source>
        <dbReference type="PROSITE" id="PS50110"/>
    </source>
</evidence>
<dbReference type="SMART" id="SM00086">
    <property type="entry name" value="PAC"/>
    <property type="match status" value="4"/>
</dbReference>
<dbReference type="Pfam" id="PF01590">
    <property type="entry name" value="GAF"/>
    <property type="match status" value="1"/>
</dbReference>
<dbReference type="Pfam" id="PF08447">
    <property type="entry name" value="PAS_3"/>
    <property type="match status" value="2"/>
</dbReference>
<feature type="domain" description="PAS" evidence="14">
    <location>
        <begin position="558"/>
        <end position="628"/>
    </location>
</feature>
<keyword evidence="18" id="KW-1185">Reference proteome</keyword>
<keyword evidence="6 11" id="KW-0812">Transmembrane</keyword>
<dbReference type="NCBIfam" id="TIGR00229">
    <property type="entry name" value="sensory_box"/>
    <property type="match status" value="3"/>
</dbReference>
<dbReference type="InterPro" id="IPR011006">
    <property type="entry name" value="CheY-like_superfamily"/>
</dbReference>
<dbReference type="SUPFAM" id="SSF52172">
    <property type="entry name" value="CheY-like"/>
    <property type="match status" value="1"/>
</dbReference>
<evidence type="ECO:0000256" key="10">
    <source>
        <dbReference type="PROSITE-ProRule" id="PRU00169"/>
    </source>
</evidence>
<keyword evidence="7" id="KW-0418">Kinase</keyword>
<dbReference type="InterPro" id="IPR006189">
    <property type="entry name" value="CHASE_dom"/>
</dbReference>
<feature type="domain" description="PAC" evidence="15">
    <location>
        <begin position="504"/>
        <end position="557"/>
    </location>
</feature>
<dbReference type="CDD" id="cd17546">
    <property type="entry name" value="REC_hyHK_CKI1_RcsC-like"/>
    <property type="match status" value="1"/>
</dbReference>
<evidence type="ECO:0000256" key="3">
    <source>
        <dbReference type="ARBA" id="ARBA00012438"/>
    </source>
</evidence>
<feature type="domain" description="PAS" evidence="14">
    <location>
        <begin position="427"/>
        <end position="500"/>
    </location>
</feature>
<keyword evidence="5" id="KW-0808">Transferase</keyword>
<dbReference type="PROSITE" id="PS50109">
    <property type="entry name" value="HIS_KIN"/>
    <property type="match status" value="1"/>
</dbReference>
<feature type="domain" description="Response regulatory" evidence="13">
    <location>
        <begin position="1236"/>
        <end position="1351"/>
    </location>
</feature>
<dbReference type="InterPro" id="IPR000014">
    <property type="entry name" value="PAS"/>
</dbReference>
<feature type="domain" description="Histidine kinase" evidence="12">
    <location>
        <begin position="1001"/>
        <end position="1221"/>
    </location>
</feature>
<reference evidence="17 18" key="1">
    <citation type="journal article" date="2019" name="Int. J. Syst. Evol. Microbiol.">
        <title>The Global Catalogue of Microorganisms (GCM) 10K type strain sequencing project: providing services to taxonomists for standard genome sequencing and annotation.</title>
        <authorList>
            <consortium name="The Broad Institute Genomics Platform"/>
            <consortium name="The Broad Institute Genome Sequencing Center for Infectious Disease"/>
            <person name="Wu L."/>
            <person name="Ma J."/>
        </authorList>
    </citation>
    <scope>NUCLEOTIDE SEQUENCE [LARGE SCALE GENOMIC DNA]</scope>
    <source>
        <strain evidence="17 18">JCM 13378</strain>
    </source>
</reference>
<comment type="subcellular location">
    <subcellularLocation>
        <location evidence="2">Membrane</location>
    </subcellularLocation>
</comment>
<sequence>MTTPLKSRAFATLRRLAHPSNLLLYSILIVLISLGLYADHLNNQRYLENSRREVTDELGIIRARLEGAIVSNIQVVQGLVAVIQTEPDISQSRFEQIARHLVGEQSQLRNIGAAPDMVLRMIYPIKGNEQAIGLDYLAHPDQMDSARQAMLSGHMVLAGPVDLVQGGQAFISRIPVRTRSENDTDKFWGLVSAVIDIEQVYRLSGLLNEPLKLSITISKNEEGSNKPQIFFGEQQVLASNPVQMQVTLPQNQWQISAIPASGWPNKAENAVVFRVILVSVALILFLSLYTQLKLAAKRRDQEKRLKGLFHLSPIGIGLNDFESGRFLDVNQALLDATGYQKDEFLQLNYWQITPKSYLQQEQEQLRQLRELGQFGPYEKEYIRKDGSRFPVLLNGMLITDSQGQELIWCIIEDISEQKQTETLLKQQREQLELVLESTAVGIWDWHIASGKTHFNERWAAMVGYRIEELQPLTINTWLSLVHPDDLTISDAQLDRHWQGQASHYICETRMLHKDGNWIWVLDTGKVVEWSDEGKPVRMVGTHLDITAQKLASMELEKSQRELQNFFDLSRNLLCIANTNGYFERINRAFENILGYSEAELLTSPFLEFVHPEDIRVTLEEIRKLNQGVPTISFTNRYKCKDGRFVYLRWNTTPDVHSGKLYASATDVTQERMHEQQLARQREMLEAMSRQGRIGAWEQDLSHSLVFWSQMTKNILEVEQDFKPALGDTATFIKEGEYRKRFVQAIAEAAENGSSWELELLAVTAKGREIWVSVTCQAEMQNGQCVRLYGSFQDINSRKRAQQADETIARHNEILARLTVHPAILQGELMVAKHTLVEQLNLGLQVERTSLWMFSDDKSSLYCLASYQRCTGMFSQGEVLKRENFPRYFAAMYLDSHIAANDALHDPRTSEFAEIYLKPHNISSMLDTVITGGSGIVGLLCAEHMGEMRRWTKAEEAFISSLATLAGSIHAADLRRQAEQELLSAKESAEKAAQAKSEFLAVMSHEIRTPMNGILGMLDLMLADELNQEQRYRTDIAKSSAEYLLGLLNDILDFSKIDAGQLQIESTRFELKPLLTDVAQSMAYRAQSKGLELFLDAQGVQHPWIISDPGRIRQVLVNLLGNAVKFTHSGHILLRCRTEARDKAVQLLIDIEDTGIGIPVLRQADLFTPFTQVDASTTRHYGGTGLGLAICRQLCELMQGEISLQSEEGKGSCFSLQIIVKASEGQDLASPDLKKQKILVAARHELSRQIYTRQLAAWGAIVQSVASLSEVNTQLQEGMSHKHPWALLLMDADVLSEQPDESQLKSLKSMAPPILAFHPHTGPATLLYQLSRANLHKPFASAELARELIAWQQGRTVSSQKPATIAERPANNDTLQVLLVEDNEINQQVAKSMLERLGINTDIAENGQHALEKLKASPDYKLVLMDCQMPVMDGYEATRRIRQGEAGPHYSNIPVIAMTANAMQGDEEACLSAGMDLYLSKPINLARLQESMRSLLPEARLEVALSNG</sequence>
<dbReference type="PANTHER" id="PTHR45339:SF5">
    <property type="entry name" value="HISTIDINE KINASE"/>
    <property type="match status" value="1"/>
</dbReference>
<evidence type="ECO:0000256" key="4">
    <source>
        <dbReference type="ARBA" id="ARBA00022553"/>
    </source>
</evidence>
<dbReference type="EMBL" id="BAAAEI010000031">
    <property type="protein sequence ID" value="GAA0374441.1"/>
    <property type="molecule type" value="Genomic_DNA"/>
</dbReference>
<evidence type="ECO:0000256" key="6">
    <source>
        <dbReference type="ARBA" id="ARBA00022692"/>
    </source>
</evidence>
<dbReference type="CDD" id="cd16922">
    <property type="entry name" value="HATPase_EvgS-ArcB-TorS-like"/>
    <property type="match status" value="1"/>
</dbReference>
<evidence type="ECO:0000313" key="18">
    <source>
        <dbReference type="Proteomes" id="UP001501757"/>
    </source>
</evidence>
<dbReference type="Gene3D" id="3.40.50.2300">
    <property type="match status" value="1"/>
</dbReference>
<dbReference type="InterPro" id="IPR029016">
    <property type="entry name" value="GAF-like_dom_sf"/>
</dbReference>
<dbReference type="Gene3D" id="3.30.565.10">
    <property type="entry name" value="Histidine kinase-like ATPase, C-terminal domain"/>
    <property type="match status" value="1"/>
</dbReference>
<dbReference type="SMART" id="SM01079">
    <property type="entry name" value="CHASE"/>
    <property type="match status" value="1"/>
</dbReference>
<dbReference type="InterPro" id="IPR005467">
    <property type="entry name" value="His_kinase_dom"/>
</dbReference>
<dbReference type="Gene3D" id="3.30.450.350">
    <property type="entry name" value="CHASE domain"/>
    <property type="match status" value="1"/>
</dbReference>
<evidence type="ECO:0000259" key="16">
    <source>
        <dbReference type="PROSITE" id="PS50839"/>
    </source>
</evidence>
<feature type="domain" description="Response regulatory" evidence="13">
    <location>
        <begin position="1375"/>
        <end position="1495"/>
    </location>
</feature>
<feature type="transmembrane region" description="Helical" evidence="11">
    <location>
        <begin position="271"/>
        <end position="289"/>
    </location>
</feature>
<dbReference type="CDD" id="cd00082">
    <property type="entry name" value="HisKA"/>
    <property type="match status" value="1"/>
</dbReference>
<accession>A0ABN0XWD8</accession>
<dbReference type="SMART" id="SM00065">
    <property type="entry name" value="GAF"/>
    <property type="match status" value="1"/>
</dbReference>
<feature type="domain" description="PAC" evidence="15">
    <location>
        <begin position="753"/>
        <end position="806"/>
    </location>
</feature>
<dbReference type="InterPro" id="IPR000700">
    <property type="entry name" value="PAS-assoc_C"/>
</dbReference>
<feature type="domain" description="CHASE" evidence="16">
    <location>
        <begin position="115"/>
        <end position="256"/>
    </location>
</feature>
<dbReference type="PROSITE" id="PS50839">
    <property type="entry name" value="CHASE"/>
    <property type="match status" value="1"/>
</dbReference>
<dbReference type="Pfam" id="PF02518">
    <property type="entry name" value="HATPase_c"/>
    <property type="match status" value="1"/>
</dbReference>
<dbReference type="SMART" id="SM00387">
    <property type="entry name" value="HATPase_c"/>
    <property type="match status" value="1"/>
</dbReference>
<dbReference type="Gene3D" id="1.10.287.130">
    <property type="match status" value="1"/>
</dbReference>
<evidence type="ECO:0000256" key="11">
    <source>
        <dbReference type="SAM" id="Phobius"/>
    </source>
</evidence>
<evidence type="ECO:0000256" key="5">
    <source>
        <dbReference type="ARBA" id="ARBA00022679"/>
    </source>
</evidence>
<dbReference type="SUPFAM" id="SSF47384">
    <property type="entry name" value="Homodimeric domain of signal transducing histidine kinase"/>
    <property type="match status" value="1"/>
</dbReference>
<dbReference type="SUPFAM" id="SSF55781">
    <property type="entry name" value="GAF domain-like"/>
    <property type="match status" value="1"/>
</dbReference>
<dbReference type="InterPro" id="IPR013655">
    <property type="entry name" value="PAS_fold_3"/>
</dbReference>
<dbReference type="InterPro" id="IPR035965">
    <property type="entry name" value="PAS-like_dom_sf"/>
</dbReference>
<dbReference type="Pfam" id="PF00072">
    <property type="entry name" value="Response_reg"/>
    <property type="match status" value="1"/>
</dbReference>
<dbReference type="InterPro" id="IPR003661">
    <property type="entry name" value="HisK_dim/P_dom"/>
</dbReference>
<evidence type="ECO:0000256" key="7">
    <source>
        <dbReference type="ARBA" id="ARBA00022777"/>
    </source>
</evidence>
<dbReference type="Pfam" id="PF13426">
    <property type="entry name" value="PAS_9"/>
    <property type="match status" value="2"/>
</dbReference>
<dbReference type="SUPFAM" id="SSF55785">
    <property type="entry name" value="PYP-like sensor domain (PAS domain)"/>
    <property type="match status" value="4"/>
</dbReference>
<evidence type="ECO:0000313" key="17">
    <source>
        <dbReference type="EMBL" id="GAA0374441.1"/>
    </source>
</evidence>
<dbReference type="Pfam" id="PF00512">
    <property type="entry name" value="HisKA"/>
    <property type="match status" value="1"/>
</dbReference>
<evidence type="ECO:0000256" key="1">
    <source>
        <dbReference type="ARBA" id="ARBA00000085"/>
    </source>
</evidence>
<feature type="modified residue" description="4-aspartylphosphate" evidence="10">
    <location>
        <position position="1290"/>
    </location>
</feature>
<dbReference type="InterPro" id="IPR001789">
    <property type="entry name" value="Sig_transdc_resp-reg_receiver"/>
</dbReference>